<dbReference type="OrthoDB" id="370421at2"/>
<dbReference type="PANTHER" id="PTHR30514:SF10">
    <property type="entry name" value="MURR_RPIR FAMILY TRANSCRIPTIONAL REGULATOR"/>
    <property type="match status" value="1"/>
</dbReference>
<dbReference type="Gene3D" id="1.10.10.10">
    <property type="entry name" value="Winged helix-like DNA-binding domain superfamily/Winged helix DNA-binding domain"/>
    <property type="match status" value="1"/>
</dbReference>
<dbReference type="AlphaFoldDB" id="A0A1I5VFC0"/>
<dbReference type="InterPro" id="IPR036388">
    <property type="entry name" value="WH-like_DNA-bd_sf"/>
</dbReference>
<evidence type="ECO:0000259" key="5">
    <source>
        <dbReference type="PROSITE" id="PS51464"/>
    </source>
</evidence>
<sequence length="289" mass="32030">MLNNILLQIKEKKAFLPLSEKKIAEVILKDPVSVINMNSSLLAKKADSSSAAVIRFCRSIGLKGFVDLKLQLSADLQGINDNVYTDIVPGEDLEQIKKKLLVNTHHVFKETNHTLDPKAVSQATKLFYESSVIYPFGVGASSIVAEDFQQKFSRIGKKVIVLQDQHVLSTALAVADDKALFLGISNGGEKSEVLALTKMAKEFGVQTISLTRNTENTLSTLTNVSLKTAFAQEPPLRSGATVSLLAQMYAIDILFYAYVTNYYQASIQKLEKSKEAIDHLYQQYDFFNL</sequence>
<keyword evidence="1" id="KW-0805">Transcription regulation</keyword>
<keyword evidence="3" id="KW-0804">Transcription</keyword>
<dbReference type="SUPFAM" id="SSF53697">
    <property type="entry name" value="SIS domain"/>
    <property type="match status" value="1"/>
</dbReference>
<organism evidence="6 7">
    <name type="scientific">Desemzia incerta</name>
    <dbReference type="NCBI Taxonomy" id="82801"/>
    <lineage>
        <taxon>Bacteria</taxon>
        <taxon>Bacillati</taxon>
        <taxon>Bacillota</taxon>
        <taxon>Bacilli</taxon>
        <taxon>Lactobacillales</taxon>
        <taxon>Carnobacteriaceae</taxon>
        <taxon>Desemzia</taxon>
    </lineage>
</organism>
<feature type="domain" description="HTH rpiR-type" evidence="4">
    <location>
        <begin position="3"/>
        <end position="79"/>
    </location>
</feature>
<dbReference type="EMBL" id="FOXW01000001">
    <property type="protein sequence ID" value="SFQ06091.1"/>
    <property type="molecule type" value="Genomic_DNA"/>
</dbReference>
<dbReference type="InterPro" id="IPR047640">
    <property type="entry name" value="RpiR-like"/>
</dbReference>
<dbReference type="GO" id="GO:0003700">
    <property type="term" value="F:DNA-binding transcription factor activity"/>
    <property type="evidence" value="ECO:0007669"/>
    <property type="project" value="InterPro"/>
</dbReference>
<dbReference type="PROSITE" id="PS51071">
    <property type="entry name" value="HTH_RPIR"/>
    <property type="match status" value="1"/>
</dbReference>
<protein>
    <submittedName>
        <fullName evidence="6">Transcriptional regulator, RpiR family</fullName>
    </submittedName>
</protein>
<keyword evidence="2" id="KW-0238">DNA-binding</keyword>
<evidence type="ECO:0000313" key="7">
    <source>
        <dbReference type="Proteomes" id="UP000199136"/>
    </source>
</evidence>
<dbReference type="GO" id="GO:0097367">
    <property type="term" value="F:carbohydrate derivative binding"/>
    <property type="evidence" value="ECO:0007669"/>
    <property type="project" value="InterPro"/>
</dbReference>
<dbReference type="Pfam" id="PF01418">
    <property type="entry name" value="HTH_6"/>
    <property type="match status" value="1"/>
</dbReference>
<evidence type="ECO:0000256" key="1">
    <source>
        <dbReference type="ARBA" id="ARBA00023015"/>
    </source>
</evidence>
<dbReference type="CDD" id="cd05013">
    <property type="entry name" value="SIS_RpiR"/>
    <property type="match status" value="1"/>
</dbReference>
<name>A0A1I5VFC0_9LACT</name>
<dbReference type="InterPro" id="IPR009057">
    <property type="entry name" value="Homeodomain-like_sf"/>
</dbReference>
<dbReference type="InterPro" id="IPR046348">
    <property type="entry name" value="SIS_dom_sf"/>
</dbReference>
<dbReference type="RefSeq" id="WP_092479569.1">
    <property type="nucleotide sequence ID" value="NZ_FOXW01000001.1"/>
</dbReference>
<dbReference type="InterPro" id="IPR035472">
    <property type="entry name" value="RpiR-like_SIS"/>
</dbReference>
<dbReference type="Proteomes" id="UP000199136">
    <property type="component" value="Unassembled WGS sequence"/>
</dbReference>
<evidence type="ECO:0000256" key="2">
    <source>
        <dbReference type="ARBA" id="ARBA00023125"/>
    </source>
</evidence>
<proteinExistence type="predicted"/>
<dbReference type="STRING" id="82801.SAMN04488506_0515"/>
<dbReference type="Pfam" id="PF01380">
    <property type="entry name" value="SIS"/>
    <property type="match status" value="1"/>
</dbReference>
<dbReference type="GO" id="GO:1901135">
    <property type="term" value="P:carbohydrate derivative metabolic process"/>
    <property type="evidence" value="ECO:0007669"/>
    <property type="project" value="InterPro"/>
</dbReference>
<evidence type="ECO:0000256" key="3">
    <source>
        <dbReference type="ARBA" id="ARBA00023163"/>
    </source>
</evidence>
<dbReference type="InterPro" id="IPR001347">
    <property type="entry name" value="SIS_dom"/>
</dbReference>
<dbReference type="Gene3D" id="3.40.50.10490">
    <property type="entry name" value="Glucose-6-phosphate isomerase like protein, domain 1"/>
    <property type="match status" value="1"/>
</dbReference>
<dbReference type="PANTHER" id="PTHR30514">
    <property type="entry name" value="GLUCOKINASE"/>
    <property type="match status" value="1"/>
</dbReference>
<evidence type="ECO:0000313" key="6">
    <source>
        <dbReference type="EMBL" id="SFQ06091.1"/>
    </source>
</evidence>
<gene>
    <name evidence="6" type="ORF">SAMN04488506_0515</name>
</gene>
<keyword evidence="7" id="KW-1185">Reference proteome</keyword>
<reference evidence="6 7" key="1">
    <citation type="submission" date="2016-10" db="EMBL/GenBank/DDBJ databases">
        <authorList>
            <person name="de Groot N.N."/>
        </authorList>
    </citation>
    <scope>NUCLEOTIDE SEQUENCE [LARGE SCALE GENOMIC DNA]</scope>
    <source>
        <strain evidence="6 7">DSM 20581</strain>
    </source>
</reference>
<dbReference type="InterPro" id="IPR000281">
    <property type="entry name" value="HTH_RpiR"/>
</dbReference>
<accession>A0A1I5VFC0</accession>
<dbReference type="SUPFAM" id="SSF46689">
    <property type="entry name" value="Homeodomain-like"/>
    <property type="match status" value="1"/>
</dbReference>
<feature type="domain" description="SIS" evidence="5">
    <location>
        <begin position="123"/>
        <end position="264"/>
    </location>
</feature>
<evidence type="ECO:0000259" key="4">
    <source>
        <dbReference type="PROSITE" id="PS51071"/>
    </source>
</evidence>
<dbReference type="PROSITE" id="PS51464">
    <property type="entry name" value="SIS"/>
    <property type="match status" value="1"/>
</dbReference>
<dbReference type="GO" id="GO:0003677">
    <property type="term" value="F:DNA binding"/>
    <property type="evidence" value="ECO:0007669"/>
    <property type="project" value="UniProtKB-KW"/>
</dbReference>